<dbReference type="SUPFAM" id="SSF56300">
    <property type="entry name" value="Metallo-dependent phosphatases"/>
    <property type="match status" value="1"/>
</dbReference>
<dbReference type="Proteomes" id="UP001501742">
    <property type="component" value="Unassembled WGS sequence"/>
</dbReference>
<keyword evidence="2" id="KW-0378">Hydrolase</keyword>
<reference evidence="7" key="1">
    <citation type="journal article" date="2019" name="Int. J. Syst. Evol. Microbiol.">
        <title>The Global Catalogue of Microorganisms (GCM) 10K type strain sequencing project: providing services to taxonomists for standard genome sequencing and annotation.</title>
        <authorList>
            <consortium name="The Broad Institute Genomics Platform"/>
            <consortium name="The Broad Institute Genome Sequencing Center for Infectious Disease"/>
            <person name="Wu L."/>
            <person name="Ma J."/>
        </authorList>
    </citation>
    <scope>NUCLEOTIDE SEQUENCE [LARGE SCALE GENOMIC DNA]</scope>
    <source>
        <strain evidence="7">JCM 12140</strain>
    </source>
</reference>
<evidence type="ECO:0000256" key="2">
    <source>
        <dbReference type="ARBA" id="ARBA00022801"/>
    </source>
</evidence>
<keyword evidence="3" id="KW-0408">Iron</keyword>
<dbReference type="PANTHER" id="PTHR42988">
    <property type="entry name" value="PHOSPHOHYDROLASE"/>
    <property type="match status" value="1"/>
</dbReference>
<accession>A0ABP4K541</accession>
<comment type="similarity">
    <text evidence="4">Belongs to the cyclic nucleotide phosphodiesterase class-III family.</text>
</comment>
<name>A0ABP4K541_9MICO</name>
<evidence type="ECO:0000256" key="3">
    <source>
        <dbReference type="ARBA" id="ARBA00023004"/>
    </source>
</evidence>
<evidence type="ECO:0000256" key="1">
    <source>
        <dbReference type="ARBA" id="ARBA00022723"/>
    </source>
</evidence>
<evidence type="ECO:0000313" key="7">
    <source>
        <dbReference type="Proteomes" id="UP001501742"/>
    </source>
</evidence>
<keyword evidence="7" id="KW-1185">Reference proteome</keyword>
<dbReference type="Gene3D" id="3.60.21.10">
    <property type="match status" value="1"/>
</dbReference>
<protein>
    <submittedName>
        <fullName evidence="6">Metallophosphoesterase</fullName>
    </submittedName>
</protein>
<evidence type="ECO:0000256" key="4">
    <source>
        <dbReference type="ARBA" id="ARBA00025742"/>
    </source>
</evidence>
<keyword evidence="1" id="KW-0479">Metal-binding</keyword>
<dbReference type="InterPro" id="IPR004843">
    <property type="entry name" value="Calcineurin-like_PHP"/>
</dbReference>
<dbReference type="InterPro" id="IPR029052">
    <property type="entry name" value="Metallo-depent_PP-like"/>
</dbReference>
<comment type="caution">
    <text evidence="6">The sequence shown here is derived from an EMBL/GenBank/DDBJ whole genome shotgun (WGS) entry which is preliminary data.</text>
</comment>
<dbReference type="Pfam" id="PF00149">
    <property type="entry name" value="Metallophos"/>
    <property type="match status" value="1"/>
</dbReference>
<dbReference type="EMBL" id="BAAAJX010000011">
    <property type="protein sequence ID" value="GAA1493961.1"/>
    <property type="molecule type" value="Genomic_DNA"/>
</dbReference>
<gene>
    <name evidence="6" type="ORF">GCM10009627_23070</name>
</gene>
<evidence type="ECO:0000259" key="5">
    <source>
        <dbReference type="Pfam" id="PF00149"/>
    </source>
</evidence>
<proteinExistence type="inferred from homology"/>
<evidence type="ECO:0000313" key="6">
    <source>
        <dbReference type="EMBL" id="GAA1493961.1"/>
    </source>
</evidence>
<sequence>MQTPAPGTLRILHLSDTHLTGDGALHQGTVDTTAALHALLEHLDTVPGTGLVVISGDVSEDGSPESYETVRRTVGDWAERHGAAFVTVPGNHDQRAGFRQVLVDGHVLGEGGQPLVHTMEHHDPSVPVRGQSLVAGRRIVTVDTSVPGAGYGELSEPALEHLRAALAEPSEHGSVVVLHHPPLPAPTALHDALKLRNPEDLADVLRGTDVRVVLGGHYHHHFAGSIAGVPVLVAPGVANDNDVAGAYDQETALVGTGALVVDLAADGSLWSTPVRLPRPDADEQALHLDAEAAARIAAAFGPA</sequence>
<feature type="domain" description="Calcineurin-like phosphoesterase" evidence="5">
    <location>
        <begin position="9"/>
        <end position="220"/>
    </location>
</feature>
<organism evidence="6 7">
    <name type="scientific">Curtobacterium herbarum</name>
    <dbReference type="NCBI Taxonomy" id="150122"/>
    <lineage>
        <taxon>Bacteria</taxon>
        <taxon>Bacillati</taxon>
        <taxon>Actinomycetota</taxon>
        <taxon>Actinomycetes</taxon>
        <taxon>Micrococcales</taxon>
        <taxon>Microbacteriaceae</taxon>
        <taxon>Curtobacterium</taxon>
    </lineage>
</organism>
<dbReference type="InterPro" id="IPR050884">
    <property type="entry name" value="CNP_phosphodiesterase-III"/>
</dbReference>
<dbReference type="PANTHER" id="PTHR42988:SF2">
    <property type="entry name" value="CYCLIC NUCLEOTIDE PHOSPHODIESTERASE CBUA0032-RELATED"/>
    <property type="match status" value="1"/>
</dbReference>
<dbReference type="RefSeq" id="WP_204607227.1">
    <property type="nucleotide sequence ID" value="NZ_BAAAJX010000011.1"/>
</dbReference>